<keyword evidence="2 6" id="KW-0597">Phosphoprotein</keyword>
<evidence type="ECO:0000256" key="6">
    <source>
        <dbReference type="HAMAP-Rule" id="MF_00479"/>
    </source>
</evidence>
<dbReference type="RefSeq" id="WP_020878527.1">
    <property type="nucleotide sequence ID" value="NZ_ATHJ01000119.1"/>
</dbReference>
<evidence type="ECO:0000256" key="5">
    <source>
        <dbReference type="ARBA" id="ARBA00022982"/>
    </source>
</evidence>
<dbReference type="HAMAP" id="MF_00479">
    <property type="entry name" value="RsxG_RnfG"/>
    <property type="match status" value="1"/>
</dbReference>
<comment type="cofactor">
    <cofactor evidence="6">
        <name>FMN</name>
        <dbReference type="ChEBI" id="CHEBI:58210"/>
    </cofactor>
</comment>
<feature type="modified residue" description="FMN phosphoryl threonine" evidence="6">
    <location>
        <position position="164"/>
    </location>
</feature>
<evidence type="ECO:0000256" key="7">
    <source>
        <dbReference type="SAM" id="SignalP"/>
    </source>
</evidence>
<name>S7TAM7_DESML</name>
<keyword evidence="10" id="KW-1185">Reference proteome</keyword>
<evidence type="ECO:0000256" key="3">
    <source>
        <dbReference type="ARBA" id="ARBA00022630"/>
    </source>
</evidence>
<gene>
    <name evidence="6" type="primary">rnfG</name>
    <name evidence="9" type="ORF">dsmv_3394</name>
</gene>
<dbReference type="AlphaFoldDB" id="S7TAM7"/>
<keyword evidence="6" id="KW-0812">Transmembrane</keyword>
<keyword evidence="7" id="KW-0732">Signal</keyword>
<keyword evidence="6" id="KW-1003">Cell membrane</keyword>
<keyword evidence="5 6" id="KW-0249">Electron transport</keyword>
<keyword evidence="3 6" id="KW-0285">Flavoprotein</keyword>
<comment type="similarity">
    <text evidence="6">Belongs to the RnfG family.</text>
</comment>
<dbReference type="NCBIfam" id="NF045876">
    <property type="entry name" value="RnfG_DVU2794"/>
    <property type="match status" value="1"/>
</dbReference>
<dbReference type="GO" id="GO:0005886">
    <property type="term" value="C:plasma membrane"/>
    <property type="evidence" value="ECO:0007669"/>
    <property type="project" value="UniProtKB-SubCell"/>
</dbReference>
<dbReference type="GO" id="GO:0010181">
    <property type="term" value="F:FMN binding"/>
    <property type="evidence" value="ECO:0007669"/>
    <property type="project" value="InterPro"/>
</dbReference>
<comment type="caution">
    <text evidence="9">The sequence shown here is derived from an EMBL/GenBank/DDBJ whole genome shotgun (WGS) entry which is preliminary data.</text>
</comment>
<dbReference type="InterPro" id="IPR007329">
    <property type="entry name" value="FMN-bd"/>
</dbReference>
<comment type="subunit">
    <text evidence="6">The complex is composed of six subunits: RnfA, RnfB, RnfC, RnfD, RnfE and RnfG.</text>
</comment>
<evidence type="ECO:0000313" key="10">
    <source>
        <dbReference type="Proteomes" id="UP000014977"/>
    </source>
</evidence>
<keyword evidence="6" id="KW-0472">Membrane</keyword>
<feature type="domain" description="FMN-binding" evidence="8">
    <location>
        <begin position="93"/>
        <end position="181"/>
    </location>
</feature>
<dbReference type="Pfam" id="PF04205">
    <property type="entry name" value="FMN_bind"/>
    <property type="match status" value="1"/>
</dbReference>
<dbReference type="PIRSF" id="PIRSF006091">
    <property type="entry name" value="E_trnsport_RnfG"/>
    <property type="match status" value="1"/>
</dbReference>
<keyword evidence="1 6" id="KW-0813">Transport</keyword>
<sequence length="197" mass="20551">MRDMIKMVVVLTALAAFSGGLLAAVRDNTKDQIENQQLTFVKGPALKSIFKDASNDPISDRFKITDGDVERSIFVGVIDGKPKAVALESYGKGYGGDVGLMVGIDMESDTILGAGVTTHAETPGMGAKAKEDPGFAEQFKGASVKDPVKITGDGGSINAISGATITSRAVCAAATDVGAIYTRLKPQIEENLKALNK</sequence>
<keyword evidence="6" id="KW-1133">Transmembrane helix</keyword>
<comment type="function">
    <text evidence="6">Part of a membrane-bound complex that couples electron transfer with translocation of ions across the membrane.</text>
</comment>
<dbReference type="GO" id="GO:0009055">
    <property type="term" value="F:electron transfer activity"/>
    <property type="evidence" value="ECO:0007669"/>
    <property type="project" value="InterPro"/>
</dbReference>
<evidence type="ECO:0000313" key="9">
    <source>
        <dbReference type="EMBL" id="EPR34182.1"/>
    </source>
</evidence>
<protein>
    <recommendedName>
        <fullName evidence="6">Ion-translocating oxidoreductase complex subunit G</fullName>
        <ecNumber evidence="6">7.-.-.-</ecNumber>
    </recommendedName>
    <alternativeName>
        <fullName evidence="6">Rnf electron transport complex subunit G</fullName>
    </alternativeName>
</protein>
<dbReference type="InterPro" id="IPR010209">
    <property type="entry name" value="Ion_transpt_RnfG/RsxG"/>
</dbReference>
<evidence type="ECO:0000256" key="1">
    <source>
        <dbReference type="ARBA" id="ARBA00022448"/>
    </source>
</evidence>
<dbReference type="STRING" id="897.B2D07_13810"/>
<reference evidence="9 10" key="1">
    <citation type="journal article" date="2013" name="Genome Announc.">
        <title>Draft genome sequences for three mercury-methylating, sulfate-reducing bacteria.</title>
        <authorList>
            <person name="Brown S.D."/>
            <person name="Hurt R.A.Jr."/>
            <person name="Gilmour C.C."/>
            <person name="Elias D.A."/>
        </authorList>
    </citation>
    <scope>NUCLEOTIDE SEQUENCE [LARGE SCALE GENOMIC DNA]</scope>
    <source>
        <strain evidence="9 10">DSM 2059</strain>
    </source>
</reference>
<proteinExistence type="inferred from homology"/>
<feature type="signal peptide" evidence="7">
    <location>
        <begin position="1"/>
        <end position="23"/>
    </location>
</feature>
<accession>S7TAM7</accession>
<dbReference type="PATRIC" id="fig|1121405.3.peg.3933"/>
<dbReference type="NCBIfam" id="TIGR01947">
    <property type="entry name" value="rnfG"/>
    <property type="match status" value="1"/>
</dbReference>
<dbReference type="Proteomes" id="UP000014977">
    <property type="component" value="Unassembled WGS sequence"/>
</dbReference>
<evidence type="ECO:0000256" key="2">
    <source>
        <dbReference type="ARBA" id="ARBA00022553"/>
    </source>
</evidence>
<dbReference type="SMART" id="SM00900">
    <property type="entry name" value="FMN_bind"/>
    <property type="match status" value="1"/>
</dbReference>
<keyword evidence="4 6" id="KW-0288">FMN</keyword>
<dbReference type="EMBL" id="ATHJ01000119">
    <property type="protein sequence ID" value="EPR34182.1"/>
    <property type="molecule type" value="Genomic_DNA"/>
</dbReference>
<keyword evidence="6" id="KW-1278">Translocase</keyword>
<dbReference type="GO" id="GO:0022900">
    <property type="term" value="P:electron transport chain"/>
    <property type="evidence" value="ECO:0007669"/>
    <property type="project" value="UniProtKB-UniRule"/>
</dbReference>
<comment type="subcellular location">
    <subcellularLocation>
        <location evidence="6">Cell membrane</location>
        <topology evidence="6">Single-pass membrane protein</topology>
    </subcellularLocation>
</comment>
<dbReference type="PANTHER" id="PTHR36118:SF1">
    <property type="entry name" value="ION-TRANSLOCATING OXIDOREDUCTASE COMPLEX SUBUNIT G"/>
    <property type="match status" value="1"/>
</dbReference>
<evidence type="ECO:0000259" key="8">
    <source>
        <dbReference type="SMART" id="SM00900"/>
    </source>
</evidence>
<feature type="chain" id="PRO_5030177179" description="Ion-translocating oxidoreductase complex subunit G" evidence="7">
    <location>
        <begin position="24"/>
        <end position="197"/>
    </location>
</feature>
<evidence type="ECO:0000256" key="4">
    <source>
        <dbReference type="ARBA" id="ARBA00022643"/>
    </source>
</evidence>
<dbReference type="EC" id="7.-.-.-" evidence="6"/>
<dbReference type="OrthoDB" id="9787579at2"/>
<organism evidence="9 10">
    <name type="scientific">Desulfococcus multivorans DSM 2059</name>
    <dbReference type="NCBI Taxonomy" id="1121405"/>
    <lineage>
        <taxon>Bacteria</taxon>
        <taxon>Pseudomonadati</taxon>
        <taxon>Thermodesulfobacteriota</taxon>
        <taxon>Desulfobacteria</taxon>
        <taxon>Desulfobacterales</taxon>
        <taxon>Desulfococcaceae</taxon>
        <taxon>Desulfococcus</taxon>
    </lineage>
</organism>
<dbReference type="eggNOG" id="COG4659">
    <property type="taxonomic scope" value="Bacteria"/>
</dbReference>
<dbReference type="PANTHER" id="PTHR36118">
    <property type="entry name" value="ION-TRANSLOCATING OXIDOREDUCTASE COMPLEX SUBUNIT G"/>
    <property type="match status" value="1"/>
</dbReference>